<evidence type="ECO:0000256" key="1">
    <source>
        <dbReference type="SAM" id="MobiDB-lite"/>
    </source>
</evidence>
<organism evidence="3 4">
    <name type="scientific">Laccaria amethystina LaAM-08-1</name>
    <dbReference type="NCBI Taxonomy" id="1095629"/>
    <lineage>
        <taxon>Eukaryota</taxon>
        <taxon>Fungi</taxon>
        <taxon>Dikarya</taxon>
        <taxon>Basidiomycota</taxon>
        <taxon>Agaricomycotina</taxon>
        <taxon>Agaricomycetes</taxon>
        <taxon>Agaricomycetidae</taxon>
        <taxon>Agaricales</taxon>
        <taxon>Agaricineae</taxon>
        <taxon>Hydnangiaceae</taxon>
        <taxon>Laccaria</taxon>
    </lineage>
</organism>
<dbReference type="AlphaFoldDB" id="A0A0C9X5L1"/>
<dbReference type="EMBL" id="KN838966">
    <property type="protein sequence ID" value="KIJ91802.1"/>
    <property type="molecule type" value="Genomic_DNA"/>
</dbReference>
<sequence>MSFILSIIFRLILLTLSSLLSSFGILCILSLVCLILYFQQSDKGGPGPAFKDFLAALFAWGFQNAEGYWRGSQVSDLGPIRVDRPLAMFQTAAVDNRGLSFEDDLIAQGTKIHGLSSGVQLAPQRSGSLTHNLSSYHRSSHSSLWPVFQQDLGSSAKETTSNLPSHRPSRPSGQPVTKPGQQGFESSTRETLPTLRPYCSRQPVSQSVQQGLGSFTKETASDLPRARPSLSNIPEESPAGVEDGELDADFEEVANLDLESLADNNDDNAPPASSHDQEKDDEESF</sequence>
<accession>A0A0C9X5L1</accession>
<evidence type="ECO:0000313" key="3">
    <source>
        <dbReference type="EMBL" id="KIJ91802.1"/>
    </source>
</evidence>
<feature type="compositionally biased region" description="Acidic residues" evidence="1">
    <location>
        <begin position="242"/>
        <end position="254"/>
    </location>
</feature>
<feature type="compositionally biased region" description="Polar residues" evidence="1">
    <location>
        <begin position="171"/>
        <end position="191"/>
    </location>
</feature>
<name>A0A0C9X5L1_9AGAR</name>
<keyword evidence="4" id="KW-1185">Reference proteome</keyword>
<keyword evidence="2" id="KW-1133">Transmembrane helix</keyword>
<keyword evidence="2" id="KW-0812">Transmembrane</keyword>
<proteinExistence type="predicted"/>
<protein>
    <submittedName>
        <fullName evidence="3">Unplaced genomic scaffold K443scaffold_431, whole genome shotgun sequence</fullName>
    </submittedName>
</protein>
<feature type="transmembrane region" description="Helical" evidence="2">
    <location>
        <begin position="12"/>
        <end position="38"/>
    </location>
</feature>
<feature type="region of interest" description="Disordered" evidence="1">
    <location>
        <begin position="218"/>
        <end position="285"/>
    </location>
</feature>
<feature type="compositionally biased region" description="Polar residues" evidence="1">
    <location>
        <begin position="153"/>
        <end position="164"/>
    </location>
</feature>
<reference evidence="3 4" key="1">
    <citation type="submission" date="2014-04" db="EMBL/GenBank/DDBJ databases">
        <authorList>
            <consortium name="DOE Joint Genome Institute"/>
            <person name="Kuo A."/>
            <person name="Kohler A."/>
            <person name="Nagy L.G."/>
            <person name="Floudas D."/>
            <person name="Copeland A."/>
            <person name="Barry K.W."/>
            <person name="Cichocki N."/>
            <person name="Veneault-Fourrey C."/>
            <person name="LaButti K."/>
            <person name="Lindquist E.A."/>
            <person name="Lipzen A."/>
            <person name="Lundell T."/>
            <person name="Morin E."/>
            <person name="Murat C."/>
            <person name="Sun H."/>
            <person name="Tunlid A."/>
            <person name="Henrissat B."/>
            <person name="Grigoriev I.V."/>
            <person name="Hibbett D.S."/>
            <person name="Martin F."/>
            <person name="Nordberg H.P."/>
            <person name="Cantor M.N."/>
            <person name="Hua S.X."/>
        </authorList>
    </citation>
    <scope>NUCLEOTIDE SEQUENCE [LARGE SCALE GENOMIC DNA]</scope>
    <source>
        <strain evidence="3 4">LaAM-08-1</strain>
    </source>
</reference>
<dbReference type="Proteomes" id="UP000054477">
    <property type="component" value="Unassembled WGS sequence"/>
</dbReference>
<dbReference type="HOGENOM" id="CLU_976829_0_0_1"/>
<evidence type="ECO:0000313" key="4">
    <source>
        <dbReference type="Proteomes" id="UP000054477"/>
    </source>
</evidence>
<reference evidence="4" key="2">
    <citation type="submission" date="2015-01" db="EMBL/GenBank/DDBJ databases">
        <title>Evolutionary Origins and Diversification of the Mycorrhizal Mutualists.</title>
        <authorList>
            <consortium name="DOE Joint Genome Institute"/>
            <consortium name="Mycorrhizal Genomics Consortium"/>
            <person name="Kohler A."/>
            <person name="Kuo A."/>
            <person name="Nagy L.G."/>
            <person name="Floudas D."/>
            <person name="Copeland A."/>
            <person name="Barry K.W."/>
            <person name="Cichocki N."/>
            <person name="Veneault-Fourrey C."/>
            <person name="LaButti K."/>
            <person name="Lindquist E.A."/>
            <person name="Lipzen A."/>
            <person name="Lundell T."/>
            <person name="Morin E."/>
            <person name="Murat C."/>
            <person name="Riley R."/>
            <person name="Ohm R."/>
            <person name="Sun H."/>
            <person name="Tunlid A."/>
            <person name="Henrissat B."/>
            <person name="Grigoriev I.V."/>
            <person name="Hibbett D.S."/>
            <person name="Martin F."/>
        </authorList>
    </citation>
    <scope>NUCLEOTIDE SEQUENCE [LARGE SCALE GENOMIC DNA]</scope>
    <source>
        <strain evidence="4">LaAM-08-1</strain>
    </source>
</reference>
<feature type="region of interest" description="Disordered" evidence="1">
    <location>
        <begin position="153"/>
        <end position="191"/>
    </location>
</feature>
<keyword evidence="2" id="KW-0472">Membrane</keyword>
<gene>
    <name evidence="3" type="ORF">K443DRAFT_14093</name>
</gene>
<evidence type="ECO:0000256" key="2">
    <source>
        <dbReference type="SAM" id="Phobius"/>
    </source>
</evidence>